<feature type="region of interest" description="Disordered" evidence="1">
    <location>
        <begin position="563"/>
        <end position="598"/>
    </location>
</feature>
<evidence type="ECO:0000313" key="4">
    <source>
        <dbReference type="Proteomes" id="UP001201980"/>
    </source>
</evidence>
<gene>
    <name evidence="3" type="ORF">MKZ38_002279</name>
</gene>
<protein>
    <recommendedName>
        <fullName evidence="5">Mid2 domain-containing protein</fullName>
    </recommendedName>
</protein>
<keyword evidence="2" id="KW-1133">Transmembrane helix</keyword>
<evidence type="ECO:0000256" key="2">
    <source>
        <dbReference type="SAM" id="Phobius"/>
    </source>
</evidence>
<evidence type="ECO:0008006" key="5">
    <source>
        <dbReference type="Google" id="ProtNLM"/>
    </source>
</evidence>
<keyword evidence="2" id="KW-0472">Membrane</keyword>
<dbReference type="EMBL" id="JAKWBI020000167">
    <property type="protein sequence ID" value="KAJ2900743.1"/>
    <property type="molecule type" value="Genomic_DNA"/>
</dbReference>
<evidence type="ECO:0000256" key="1">
    <source>
        <dbReference type="SAM" id="MobiDB-lite"/>
    </source>
</evidence>
<reference evidence="3" key="1">
    <citation type="submission" date="2022-07" db="EMBL/GenBank/DDBJ databases">
        <title>Draft genome sequence of Zalerion maritima ATCC 34329, a (micro)plastics degrading marine fungus.</title>
        <authorList>
            <person name="Paco A."/>
            <person name="Goncalves M.F.M."/>
            <person name="Rocha-Santos T.A.P."/>
            <person name="Alves A."/>
        </authorList>
    </citation>
    <scope>NUCLEOTIDE SEQUENCE</scope>
    <source>
        <strain evidence="3">ATCC 34329</strain>
    </source>
</reference>
<comment type="caution">
    <text evidence="3">The sequence shown here is derived from an EMBL/GenBank/DDBJ whole genome shotgun (WGS) entry which is preliminary data.</text>
</comment>
<keyword evidence="2" id="KW-0812">Transmembrane</keyword>
<feature type="transmembrane region" description="Helical" evidence="2">
    <location>
        <begin position="606"/>
        <end position="630"/>
    </location>
</feature>
<accession>A0AAD5RQF7</accession>
<feature type="compositionally biased region" description="Acidic residues" evidence="1">
    <location>
        <begin position="578"/>
        <end position="591"/>
    </location>
</feature>
<organism evidence="3 4">
    <name type="scientific">Zalerion maritima</name>
    <dbReference type="NCBI Taxonomy" id="339359"/>
    <lineage>
        <taxon>Eukaryota</taxon>
        <taxon>Fungi</taxon>
        <taxon>Dikarya</taxon>
        <taxon>Ascomycota</taxon>
        <taxon>Pezizomycotina</taxon>
        <taxon>Sordariomycetes</taxon>
        <taxon>Lulworthiomycetidae</taxon>
        <taxon>Lulworthiales</taxon>
        <taxon>Lulworthiaceae</taxon>
        <taxon>Zalerion</taxon>
    </lineage>
</organism>
<sequence>MILSHSAIASKSTPQGYISALFECDVEGAPVLDLNCPVMSCLLLQLFLSGIGLVSAGSLNFDTPYLPRGAPGGNSHHTNLALRRAISNAVFDRRDEELTASTNFSKGFTDALLYKQEATTTQAGVDLTAGTEISCTNCYTKGSITATLTVDGDFNATQAVSSINEEFEASILNVTEAAFDTLQNATSLIWGEFTDSISDFDLSDFDIDHVPMPTLDYDFNLENIEGIPELLLEFEFDDLELYVELATALSVGATYEMNLYTSQTAVGIKVSDELLLGIVLCMDLIIDVEAEVVISSGFHLQVDDGFKLSVGLFQQEVGNMEFPGGKFEFLPVTISSDGAALKALLRLGVKAGFEYKTPTIDLGTGDEWGVSMGITCSVWANLAKFVTNVTSSLLNSDSEEDDCDLSVVQYYEMAVGAAAGASVRLGTQIWGPTPNTTIPVFYTTLAEACATLISASTPAITDASATAAVTARAELDARQASSSLPADLTTSTVSTTVVIKGQSCLSSGLINCPASLQTTTAVETVLTTFVVVSSGEDATFPATTSEVVASLVTFGDNVRDIVSSSGSPTSYVPPKETSDDDDDDEDGDGDSDSPLKGETGGVSNKVILGVSIGLGVPVLIALFAGCWWYWKRSKYTRMRKAAQISPSGEVTDVSQQMEQDAGKSGGTVYVSQVPI</sequence>
<dbReference type="Proteomes" id="UP001201980">
    <property type="component" value="Unassembled WGS sequence"/>
</dbReference>
<evidence type="ECO:0000313" key="3">
    <source>
        <dbReference type="EMBL" id="KAJ2900743.1"/>
    </source>
</evidence>
<proteinExistence type="predicted"/>
<dbReference type="AlphaFoldDB" id="A0AAD5RQF7"/>
<name>A0AAD5RQF7_9PEZI</name>
<keyword evidence="4" id="KW-1185">Reference proteome</keyword>